<feature type="compositionally biased region" description="Basic and acidic residues" evidence="1">
    <location>
        <begin position="100"/>
        <end position="109"/>
    </location>
</feature>
<feature type="compositionally biased region" description="Acidic residues" evidence="1">
    <location>
        <begin position="84"/>
        <end position="99"/>
    </location>
</feature>
<evidence type="ECO:0000313" key="3">
    <source>
        <dbReference type="Proteomes" id="UP001148786"/>
    </source>
</evidence>
<reference evidence="2" key="1">
    <citation type="submission" date="2022-07" db="EMBL/GenBank/DDBJ databases">
        <title>Genome Sequence of Agrocybe chaxingu.</title>
        <authorList>
            <person name="Buettner E."/>
        </authorList>
    </citation>
    <scope>NUCLEOTIDE SEQUENCE</scope>
    <source>
        <strain evidence="2">MP-N11</strain>
    </source>
</reference>
<gene>
    <name evidence="2" type="ORF">NLJ89_g754</name>
</gene>
<dbReference type="OrthoDB" id="3253399at2759"/>
<feature type="compositionally biased region" description="Basic and acidic residues" evidence="1">
    <location>
        <begin position="24"/>
        <end position="33"/>
    </location>
</feature>
<feature type="compositionally biased region" description="Acidic residues" evidence="1">
    <location>
        <begin position="139"/>
        <end position="165"/>
    </location>
</feature>
<evidence type="ECO:0000313" key="2">
    <source>
        <dbReference type="EMBL" id="KAJ3517038.1"/>
    </source>
</evidence>
<name>A0A9W8N1A3_9AGAR</name>
<feature type="compositionally biased region" description="Basic and acidic residues" evidence="1">
    <location>
        <begin position="43"/>
        <end position="68"/>
    </location>
</feature>
<accession>A0A9W8N1A3</accession>
<sequence>MTSRSQSPSDDEAPEAITLSQSKVNEKKREAQRQDAVAAGRYAQKEKNRALDRKLKERAQRTKGKASEAQKGVNARQKRRNLDSDDNGSEQDDDVSENELEARMRRAMQEADEEGSDKGKEDEDGGEGPLEDTPGSDGMEQEEFSEEDGDEEDDDDDDDDDDDVEQQGPSRKQKGKLNPDHLPDELFAAAFSSTANSKLKRKAEEDVPNSSAVPKKRKRTKPKTPKDVIVGSRAIRVLPSSQAPSTPSALPSRKIKRFLDRSLAFKDGKQALRTRGWERRSANVGVLRRDGPALAFVRSRLLLDISNQSGRPAPTETGDYRNQFDLEDIIGDVRI</sequence>
<protein>
    <submittedName>
        <fullName evidence="2">Uncharacterized protein</fullName>
    </submittedName>
</protein>
<organism evidence="2 3">
    <name type="scientific">Agrocybe chaxingu</name>
    <dbReference type="NCBI Taxonomy" id="84603"/>
    <lineage>
        <taxon>Eukaryota</taxon>
        <taxon>Fungi</taxon>
        <taxon>Dikarya</taxon>
        <taxon>Basidiomycota</taxon>
        <taxon>Agaricomycotina</taxon>
        <taxon>Agaricomycetes</taxon>
        <taxon>Agaricomycetidae</taxon>
        <taxon>Agaricales</taxon>
        <taxon>Agaricineae</taxon>
        <taxon>Strophariaceae</taxon>
        <taxon>Agrocybe</taxon>
    </lineage>
</organism>
<feature type="compositionally biased region" description="Basic residues" evidence="1">
    <location>
        <begin position="214"/>
        <end position="223"/>
    </location>
</feature>
<proteinExistence type="predicted"/>
<feature type="region of interest" description="Disordered" evidence="1">
    <location>
        <begin position="1"/>
        <end position="232"/>
    </location>
</feature>
<dbReference type="Proteomes" id="UP001148786">
    <property type="component" value="Unassembled WGS sequence"/>
</dbReference>
<comment type="caution">
    <text evidence="2">The sequence shown here is derived from an EMBL/GenBank/DDBJ whole genome shotgun (WGS) entry which is preliminary data.</text>
</comment>
<dbReference type="EMBL" id="JANKHO010000033">
    <property type="protein sequence ID" value="KAJ3517038.1"/>
    <property type="molecule type" value="Genomic_DNA"/>
</dbReference>
<evidence type="ECO:0000256" key="1">
    <source>
        <dbReference type="SAM" id="MobiDB-lite"/>
    </source>
</evidence>
<keyword evidence="3" id="KW-1185">Reference proteome</keyword>
<dbReference type="AlphaFoldDB" id="A0A9W8N1A3"/>